<dbReference type="EMBL" id="GBXM01081034">
    <property type="protein sequence ID" value="JAH27543.1"/>
    <property type="molecule type" value="Transcribed_RNA"/>
</dbReference>
<reference evidence="1" key="2">
    <citation type="journal article" date="2015" name="Fish Shellfish Immunol.">
        <title>Early steps in the European eel (Anguilla anguilla)-Vibrio vulnificus interaction in the gills: Role of the RtxA13 toxin.</title>
        <authorList>
            <person name="Callol A."/>
            <person name="Pajuelo D."/>
            <person name="Ebbesson L."/>
            <person name="Teles M."/>
            <person name="MacKenzie S."/>
            <person name="Amaro C."/>
        </authorList>
    </citation>
    <scope>NUCLEOTIDE SEQUENCE</scope>
</reference>
<proteinExistence type="predicted"/>
<protein>
    <submittedName>
        <fullName evidence="1">Uncharacterized protein</fullName>
    </submittedName>
</protein>
<dbReference type="AlphaFoldDB" id="A0A0E9RGR0"/>
<reference evidence="1" key="1">
    <citation type="submission" date="2014-11" db="EMBL/GenBank/DDBJ databases">
        <authorList>
            <person name="Amaro Gonzalez C."/>
        </authorList>
    </citation>
    <scope>NUCLEOTIDE SEQUENCE</scope>
</reference>
<name>A0A0E9RGR0_ANGAN</name>
<accession>A0A0E9RGR0</accession>
<evidence type="ECO:0000313" key="1">
    <source>
        <dbReference type="EMBL" id="JAH27543.1"/>
    </source>
</evidence>
<organism evidence="1">
    <name type="scientific">Anguilla anguilla</name>
    <name type="common">European freshwater eel</name>
    <name type="synonym">Muraena anguilla</name>
    <dbReference type="NCBI Taxonomy" id="7936"/>
    <lineage>
        <taxon>Eukaryota</taxon>
        <taxon>Metazoa</taxon>
        <taxon>Chordata</taxon>
        <taxon>Craniata</taxon>
        <taxon>Vertebrata</taxon>
        <taxon>Euteleostomi</taxon>
        <taxon>Actinopterygii</taxon>
        <taxon>Neopterygii</taxon>
        <taxon>Teleostei</taxon>
        <taxon>Anguilliformes</taxon>
        <taxon>Anguillidae</taxon>
        <taxon>Anguilla</taxon>
    </lineage>
</organism>
<sequence>MNRGECRAFSFSRLVMKTCR</sequence>